<dbReference type="EMBL" id="CP018099">
    <property type="protein sequence ID" value="APF18072.1"/>
    <property type="molecule type" value="Genomic_DNA"/>
</dbReference>
<protein>
    <submittedName>
        <fullName evidence="2">Uncharacterized protein</fullName>
    </submittedName>
</protein>
<dbReference type="AlphaFoldDB" id="H1XNE2"/>
<reference evidence="2 3" key="1">
    <citation type="submission" date="2011-09" db="EMBL/GenBank/DDBJ databases">
        <title>The permanent draft genome of Caldithrix abyssi DSM 13497.</title>
        <authorList>
            <consortium name="US DOE Joint Genome Institute (JGI-PGF)"/>
            <person name="Lucas S."/>
            <person name="Han J."/>
            <person name="Lapidus A."/>
            <person name="Bruce D."/>
            <person name="Goodwin L."/>
            <person name="Pitluck S."/>
            <person name="Peters L."/>
            <person name="Kyrpides N."/>
            <person name="Mavromatis K."/>
            <person name="Ivanova N."/>
            <person name="Mikhailova N."/>
            <person name="Chertkov O."/>
            <person name="Detter J.C."/>
            <person name="Tapia R."/>
            <person name="Han C."/>
            <person name="Land M."/>
            <person name="Hauser L."/>
            <person name="Markowitz V."/>
            <person name="Cheng J.-F."/>
            <person name="Hugenholtz P."/>
            <person name="Woyke T."/>
            <person name="Wu D."/>
            <person name="Spring S."/>
            <person name="Brambilla E."/>
            <person name="Klenk H.-P."/>
            <person name="Eisen J.A."/>
        </authorList>
    </citation>
    <scope>NUCLEOTIDE SEQUENCE [LARGE SCALE GENOMIC DNA]</scope>
    <source>
        <strain evidence="2 3">DSM 13497</strain>
    </source>
</reference>
<dbReference type="STRING" id="880073.Cabys_1323"/>
<accession>H1XNE2</accession>
<dbReference type="InParanoid" id="H1XNE2"/>
<dbReference type="RefSeq" id="WP_006929346.1">
    <property type="nucleotide sequence ID" value="NZ_CM001402.1"/>
</dbReference>
<sequence>MEVKEKVIKQKRAQNNDLKFNDAEYAAFCKPFNHSTIQLFNHSTIQLFNHHPNKATQK</sequence>
<dbReference type="Proteomes" id="UP000183868">
    <property type="component" value="Chromosome"/>
</dbReference>
<dbReference type="EMBL" id="CM001402">
    <property type="protein sequence ID" value="EHO42113.1"/>
    <property type="molecule type" value="Genomic_DNA"/>
</dbReference>
<proteinExistence type="predicted"/>
<name>H1XNE2_CALAY</name>
<evidence type="ECO:0000313" key="4">
    <source>
        <dbReference type="Proteomes" id="UP000183868"/>
    </source>
</evidence>
<evidence type="ECO:0000313" key="1">
    <source>
        <dbReference type="EMBL" id="APF18072.1"/>
    </source>
</evidence>
<evidence type="ECO:0000313" key="3">
    <source>
        <dbReference type="Proteomes" id="UP000004671"/>
    </source>
</evidence>
<keyword evidence="3" id="KW-1185">Reference proteome</keyword>
<dbReference type="PaxDb" id="880073-Calab_2503"/>
<dbReference type="HOGENOM" id="CLU_2970705_0_0_0"/>
<dbReference type="KEGG" id="caby:Cabys_1323"/>
<dbReference type="Proteomes" id="UP000004671">
    <property type="component" value="Chromosome"/>
</dbReference>
<gene>
    <name evidence="1" type="ORF">Cabys_1323</name>
    <name evidence="2" type="ORF">Calab_2503</name>
</gene>
<organism evidence="2 3">
    <name type="scientific">Caldithrix abyssi DSM 13497</name>
    <dbReference type="NCBI Taxonomy" id="880073"/>
    <lineage>
        <taxon>Bacteria</taxon>
        <taxon>Pseudomonadati</taxon>
        <taxon>Calditrichota</taxon>
        <taxon>Calditrichia</taxon>
        <taxon>Calditrichales</taxon>
        <taxon>Calditrichaceae</taxon>
        <taxon>Caldithrix</taxon>
    </lineage>
</organism>
<evidence type="ECO:0000313" key="2">
    <source>
        <dbReference type="EMBL" id="EHO42113.1"/>
    </source>
</evidence>
<reference evidence="1 4" key="2">
    <citation type="submission" date="2016-11" db="EMBL/GenBank/DDBJ databases">
        <title>Genomic analysis of Caldithrix abyssi and proposal of a novel bacterial phylum Caldithrichaeota.</title>
        <authorList>
            <person name="Kublanov I."/>
            <person name="Sigalova O."/>
            <person name="Gavrilov S."/>
            <person name="Lebedinsky A."/>
            <person name="Ivanova N."/>
            <person name="Daum C."/>
            <person name="Reddy T."/>
            <person name="Klenk H.P."/>
            <person name="Goker M."/>
            <person name="Reva O."/>
            <person name="Miroshnichenko M."/>
            <person name="Kyprides N."/>
            <person name="Woyke T."/>
            <person name="Gelfand M."/>
        </authorList>
    </citation>
    <scope>NUCLEOTIDE SEQUENCE [LARGE SCALE GENOMIC DNA]</scope>
    <source>
        <strain evidence="1 4">LF13</strain>
    </source>
</reference>